<keyword evidence="3 5" id="KW-1133">Transmembrane helix</keyword>
<protein>
    <submittedName>
        <fullName evidence="7">Sugar transporter ERD6-like 9</fullName>
    </submittedName>
</protein>
<feature type="transmembrane region" description="Helical" evidence="5">
    <location>
        <begin position="92"/>
        <end position="112"/>
    </location>
</feature>
<evidence type="ECO:0000256" key="1">
    <source>
        <dbReference type="ARBA" id="ARBA00004141"/>
    </source>
</evidence>
<keyword evidence="7" id="KW-0762">Sugar transport</keyword>
<evidence type="ECO:0000256" key="3">
    <source>
        <dbReference type="ARBA" id="ARBA00022989"/>
    </source>
</evidence>
<dbReference type="OrthoDB" id="6612291at2759"/>
<dbReference type="PANTHER" id="PTHR48021:SF89">
    <property type="entry name" value="FI02132P-RELATED"/>
    <property type="match status" value="1"/>
</dbReference>
<reference evidence="7" key="1">
    <citation type="submission" date="2015-06" db="EMBL/GenBank/DDBJ databases">
        <authorList>
            <person name="Hoefler B.C."/>
            <person name="Straight P.D."/>
        </authorList>
    </citation>
    <scope>NUCLEOTIDE SEQUENCE</scope>
</reference>
<dbReference type="InterPro" id="IPR050549">
    <property type="entry name" value="MFS_Trehalose_Transporter"/>
</dbReference>
<proteinExistence type="predicted"/>
<gene>
    <name evidence="7" type="primary">At3g05155</name>
    <name evidence="7" type="ORF">c0_g1_i3</name>
</gene>
<feature type="transmembrane region" description="Helical" evidence="5">
    <location>
        <begin position="145"/>
        <end position="172"/>
    </location>
</feature>
<feature type="transmembrane region" description="Helical" evidence="5">
    <location>
        <begin position="50"/>
        <end position="72"/>
    </location>
</feature>
<dbReference type="SUPFAM" id="SSF103473">
    <property type="entry name" value="MFS general substrate transporter"/>
    <property type="match status" value="1"/>
</dbReference>
<evidence type="ECO:0000256" key="2">
    <source>
        <dbReference type="ARBA" id="ARBA00022692"/>
    </source>
</evidence>
<evidence type="ECO:0000256" key="5">
    <source>
        <dbReference type="SAM" id="Phobius"/>
    </source>
</evidence>
<dbReference type="InterPro" id="IPR036259">
    <property type="entry name" value="MFS_trans_sf"/>
</dbReference>
<dbReference type="Gene3D" id="1.20.1250.20">
    <property type="entry name" value="MFS general substrate transporter like domains"/>
    <property type="match status" value="1"/>
</dbReference>
<feature type="transmembrane region" description="Helical" evidence="5">
    <location>
        <begin position="119"/>
        <end position="139"/>
    </location>
</feature>
<feature type="transmembrane region" description="Helical" evidence="5">
    <location>
        <begin position="184"/>
        <end position="206"/>
    </location>
</feature>
<dbReference type="InterPro" id="IPR005828">
    <property type="entry name" value="MFS_sugar_transport-like"/>
</dbReference>
<evidence type="ECO:0000259" key="6">
    <source>
        <dbReference type="PROSITE" id="PS50850"/>
    </source>
</evidence>
<feature type="domain" description="Major facilitator superfamily (MFS) profile" evidence="6">
    <location>
        <begin position="51"/>
        <end position="263"/>
    </location>
</feature>
<dbReference type="AlphaFoldDB" id="A0A0K8U8Z2"/>
<dbReference type="GO" id="GO:0016020">
    <property type="term" value="C:membrane"/>
    <property type="evidence" value="ECO:0007669"/>
    <property type="project" value="UniProtKB-SubCell"/>
</dbReference>
<dbReference type="PROSITE" id="PS50850">
    <property type="entry name" value="MFS"/>
    <property type="match status" value="1"/>
</dbReference>
<dbReference type="EMBL" id="GDHF01029519">
    <property type="protein sequence ID" value="JAI22795.1"/>
    <property type="molecule type" value="Transcribed_RNA"/>
</dbReference>
<keyword evidence="4 5" id="KW-0472">Membrane</keyword>
<dbReference type="GO" id="GO:0022857">
    <property type="term" value="F:transmembrane transporter activity"/>
    <property type="evidence" value="ECO:0007669"/>
    <property type="project" value="InterPro"/>
</dbReference>
<dbReference type="PANTHER" id="PTHR48021">
    <property type="match status" value="1"/>
</dbReference>
<feature type="transmembrane region" description="Helical" evidence="5">
    <location>
        <begin position="212"/>
        <end position="231"/>
    </location>
</feature>
<dbReference type="InterPro" id="IPR020846">
    <property type="entry name" value="MFS_dom"/>
</dbReference>
<comment type="subcellular location">
    <subcellularLocation>
        <location evidence="1">Membrane</location>
        <topology evidence="1">Multi-pass membrane protein</topology>
    </subcellularLocation>
</comment>
<evidence type="ECO:0000313" key="7">
    <source>
        <dbReference type="EMBL" id="JAI22795.1"/>
    </source>
</evidence>
<accession>A0A0K8U8Z2</accession>
<name>A0A0K8U8Z2_BACLA</name>
<keyword evidence="2 5" id="KW-0812">Transmembrane</keyword>
<keyword evidence="7" id="KW-0813">Transport</keyword>
<evidence type="ECO:0000256" key="4">
    <source>
        <dbReference type="ARBA" id="ARBA00023136"/>
    </source>
</evidence>
<sequence length="263" mass="28675">MTENNPVKSEELESLTTKNGKTAQIVSGLNRPTEKIPLGEQSRAVRRQELMVLLGNIGLLSTGMALSLPTVTLRQLMDPNETVHLSESQASWFASINTLSCPLGGLLSGFLLDKMGRKNTLYVLNGIALASWALMALAVESNADIVFIQLMVSRFCIGIAMGIASAPVGVYSAEISLPRIRGRLILGTSVSIAAGILVMYIMGYFIRNDWQLISMICCAYQIVAMLCVIPMPESPSWLVSKGRFEEAKRALNYFRGLEKSGKI</sequence>
<dbReference type="Pfam" id="PF00083">
    <property type="entry name" value="Sugar_tr"/>
    <property type="match status" value="1"/>
</dbReference>
<organism evidence="7">
    <name type="scientific">Bactrocera latifrons</name>
    <name type="common">Malaysian fruit fly</name>
    <name type="synonym">Chaetodacus latifrons</name>
    <dbReference type="NCBI Taxonomy" id="174628"/>
    <lineage>
        <taxon>Eukaryota</taxon>
        <taxon>Metazoa</taxon>
        <taxon>Ecdysozoa</taxon>
        <taxon>Arthropoda</taxon>
        <taxon>Hexapoda</taxon>
        <taxon>Insecta</taxon>
        <taxon>Pterygota</taxon>
        <taxon>Neoptera</taxon>
        <taxon>Endopterygota</taxon>
        <taxon>Diptera</taxon>
        <taxon>Brachycera</taxon>
        <taxon>Muscomorpha</taxon>
        <taxon>Tephritoidea</taxon>
        <taxon>Tephritidae</taxon>
        <taxon>Bactrocera</taxon>
        <taxon>Bactrocera</taxon>
    </lineage>
</organism>